<evidence type="ECO:0000313" key="5">
    <source>
        <dbReference type="Proteomes" id="UP001280121"/>
    </source>
</evidence>
<dbReference type="Pfam" id="PF12796">
    <property type="entry name" value="Ank_2"/>
    <property type="match status" value="1"/>
</dbReference>
<organism evidence="4 5">
    <name type="scientific">Dipteronia dyeriana</name>
    <dbReference type="NCBI Taxonomy" id="168575"/>
    <lineage>
        <taxon>Eukaryota</taxon>
        <taxon>Viridiplantae</taxon>
        <taxon>Streptophyta</taxon>
        <taxon>Embryophyta</taxon>
        <taxon>Tracheophyta</taxon>
        <taxon>Spermatophyta</taxon>
        <taxon>Magnoliopsida</taxon>
        <taxon>eudicotyledons</taxon>
        <taxon>Gunneridae</taxon>
        <taxon>Pentapetalae</taxon>
        <taxon>rosids</taxon>
        <taxon>malvids</taxon>
        <taxon>Sapindales</taxon>
        <taxon>Sapindaceae</taxon>
        <taxon>Hippocastanoideae</taxon>
        <taxon>Acereae</taxon>
        <taxon>Dipteronia</taxon>
    </lineage>
</organism>
<evidence type="ECO:0000256" key="1">
    <source>
        <dbReference type="ARBA" id="ARBA00022737"/>
    </source>
</evidence>
<reference evidence="4" key="1">
    <citation type="journal article" date="2023" name="Plant J.">
        <title>Genome sequences and population genomics provide insights into the demographic history, inbreeding, and mutation load of two 'living fossil' tree species of Dipteronia.</title>
        <authorList>
            <person name="Feng Y."/>
            <person name="Comes H.P."/>
            <person name="Chen J."/>
            <person name="Zhu S."/>
            <person name="Lu R."/>
            <person name="Zhang X."/>
            <person name="Li P."/>
            <person name="Qiu J."/>
            <person name="Olsen K.M."/>
            <person name="Qiu Y."/>
        </authorList>
    </citation>
    <scope>NUCLEOTIDE SEQUENCE</scope>
    <source>
        <strain evidence="4">KIB01</strain>
    </source>
</reference>
<dbReference type="InterPro" id="IPR002110">
    <property type="entry name" value="Ankyrin_rpt"/>
</dbReference>
<dbReference type="SMART" id="SM00248">
    <property type="entry name" value="ANK"/>
    <property type="match status" value="3"/>
</dbReference>
<evidence type="ECO:0000256" key="3">
    <source>
        <dbReference type="PROSITE-ProRule" id="PRU00023"/>
    </source>
</evidence>
<proteinExistence type="predicted"/>
<dbReference type="InterPro" id="IPR036770">
    <property type="entry name" value="Ankyrin_rpt-contain_sf"/>
</dbReference>
<dbReference type="PANTHER" id="PTHR24186:SF38">
    <property type="entry name" value="ANKYRIN REPEAT FAMILY PROTEIN"/>
    <property type="match status" value="1"/>
</dbReference>
<dbReference type="PANTHER" id="PTHR24186">
    <property type="entry name" value="PROTEIN PHOSPHATASE 1 REGULATORY SUBUNIT"/>
    <property type="match status" value="1"/>
</dbReference>
<name>A0AAD9X5X7_9ROSI</name>
<keyword evidence="1" id="KW-0677">Repeat</keyword>
<comment type="caution">
    <text evidence="4">The sequence shown here is derived from an EMBL/GenBank/DDBJ whole genome shotgun (WGS) entry which is preliminary data.</text>
</comment>
<gene>
    <name evidence="4" type="ORF">Ddye_013259</name>
</gene>
<dbReference type="PROSITE" id="PS50297">
    <property type="entry name" value="ANK_REP_REGION"/>
    <property type="match status" value="1"/>
</dbReference>
<keyword evidence="2 3" id="KW-0040">ANK repeat</keyword>
<dbReference type="EMBL" id="JANJYI010000004">
    <property type="protein sequence ID" value="KAK2653403.1"/>
    <property type="molecule type" value="Genomic_DNA"/>
</dbReference>
<keyword evidence="5" id="KW-1185">Reference proteome</keyword>
<evidence type="ECO:0000256" key="2">
    <source>
        <dbReference type="ARBA" id="ARBA00023043"/>
    </source>
</evidence>
<protein>
    <submittedName>
        <fullName evidence="4">Uncharacterized protein</fullName>
    </submittedName>
</protein>
<dbReference type="AlphaFoldDB" id="A0AAD9X5X7"/>
<evidence type="ECO:0000313" key="4">
    <source>
        <dbReference type="EMBL" id="KAK2653403.1"/>
    </source>
</evidence>
<feature type="repeat" description="ANK" evidence="3">
    <location>
        <begin position="82"/>
        <end position="114"/>
    </location>
</feature>
<dbReference type="PROSITE" id="PS50088">
    <property type="entry name" value="ANK_REPEAT"/>
    <property type="match status" value="1"/>
</dbReference>
<dbReference type="SUPFAM" id="SSF48403">
    <property type="entry name" value="Ankyrin repeat"/>
    <property type="match status" value="1"/>
</dbReference>
<dbReference type="GO" id="GO:0005886">
    <property type="term" value="C:plasma membrane"/>
    <property type="evidence" value="ECO:0007669"/>
    <property type="project" value="TreeGrafter"/>
</dbReference>
<accession>A0AAD9X5X7</accession>
<dbReference type="Proteomes" id="UP001280121">
    <property type="component" value="Unassembled WGS sequence"/>
</dbReference>
<dbReference type="Gene3D" id="1.25.40.20">
    <property type="entry name" value="Ankyrin repeat-containing domain"/>
    <property type="match status" value="1"/>
</dbReference>
<sequence length="294" mass="32913">MAVATTPPPSNSFVLLSLFNAIENEDIQTLKSLLSDNPEILDLAAKNWPQNPLILAWKLRKFLVIKEIGIWKPEFAVEKMQEGFTILHLACIKGDVDMVRALVRLDSQLCLLKDDCHSMTLLQLVVKHDHGDVKREILLSCPYSIEKLTSRKETVFHLATIKHQSDAFEVVKLLLPESNRETGGHGFMIQVNSNNKKGETALDLYYQIPDHGLATLEIGHLLREAGGREGNLTLTNLMLKLLSLNFYDFEKWLKMKLNSNVLSPSKKNLPYLKQLSGVQTVGIASTNTAAASNN</sequence>